<gene>
    <name evidence="2" type="ORF">MJB10_14325</name>
</gene>
<dbReference type="PROSITE" id="PS51257">
    <property type="entry name" value="PROKAR_LIPOPROTEIN"/>
    <property type="match status" value="1"/>
</dbReference>
<reference evidence="2" key="1">
    <citation type="submission" date="2022-02" db="EMBL/GenBank/DDBJ databases">
        <title>Paenibacillus sp. MBLB1832 Whole Genome Shotgun Sequencing.</title>
        <authorList>
            <person name="Hwang C.Y."/>
            <person name="Cho E.-S."/>
            <person name="Seo M.-J."/>
        </authorList>
    </citation>
    <scope>NUCLEOTIDE SEQUENCE</scope>
    <source>
        <strain evidence="2">MBLB1832</strain>
    </source>
</reference>
<feature type="signal peptide" evidence="1">
    <location>
        <begin position="1"/>
        <end position="19"/>
    </location>
</feature>
<dbReference type="AlphaFoldDB" id="A0AA96LM84"/>
<name>A0AA96LM84_9BACL</name>
<dbReference type="KEGG" id="proo:MJB10_14325"/>
<sequence>MGFPRTILLSMSLSAILLASCQQHRTELSNASATIMPQAPVTEAVLQSQPSTEDVQNQREMLLVMLFQGLLVLDRQPSLALTADQAHVILPVVRRSIEEGSIDESERKDIIAALTEEQRAYLEEQSKQMKQRMAERRNRPREKLSQAERERIVNAFERKRKVERQIEAGVSDQVNSEVTIPEPRGMGGSVEQQLVELLVSRGR</sequence>
<evidence type="ECO:0000256" key="1">
    <source>
        <dbReference type="SAM" id="SignalP"/>
    </source>
</evidence>
<protein>
    <submittedName>
        <fullName evidence="2">Uncharacterized protein</fullName>
    </submittedName>
</protein>
<evidence type="ECO:0000313" key="2">
    <source>
        <dbReference type="EMBL" id="WNR42313.1"/>
    </source>
</evidence>
<keyword evidence="3" id="KW-1185">Reference proteome</keyword>
<dbReference type="Proteomes" id="UP001304650">
    <property type="component" value="Chromosome"/>
</dbReference>
<proteinExistence type="predicted"/>
<dbReference type="RefSeq" id="WP_314795650.1">
    <property type="nucleotide sequence ID" value="NZ_CP130319.1"/>
</dbReference>
<accession>A0AA96LM84</accession>
<feature type="chain" id="PRO_5041685961" evidence="1">
    <location>
        <begin position="20"/>
        <end position="203"/>
    </location>
</feature>
<keyword evidence="1" id="KW-0732">Signal</keyword>
<dbReference type="EMBL" id="CP130319">
    <property type="protein sequence ID" value="WNR42313.1"/>
    <property type="molecule type" value="Genomic_DNA"/>
</dbReference>
<evidence type="ECO:0000313" key="3">
    <source>
        <dbReference type="Proteomes" id="UP001304650"/>
    </source>
</evidence>
<organism evidence="2 3">
    <name type="scientific">Paenibacillus roseopurpureus</name>
    <dbReference type="NCBI Taxonomy" id="2918901"/>
    <lineage>
        <taxon>Bacteria</taxon>
        <taxon>Bacillati</taxon>
        <taxon>Bacillota</taxon>
        <taxon>Bacilli</taxon>
        <taxon>Bacillales</taxon>
        <taxon>Paenibacillaceae</taxon>
        <taxon>Paenibacillus</taxon>
    </lineage>
</organism>